<protein>
    <recommendedName>
        <fullName evidence="5">Protein-lysine 6-oxidase</fullName>
    </recommendedName>
</protein>
<feature type="chain" id="PRO_5046220686" description="Protein-lysine 6-oxidase" evidence="2">
    <location>
        <begin position="32"/>
        <end position="519"/>
    </location>
</feature>
<feature type="compositionally biased region" description="Basic and acidic residues" evidence="1">
    <location>
        <begin position="237"/>
        <end position="250"/>
    </location>
</feature>
<accession>A0ABQ4JH05</accession>
<dbReference type="Pfam" id="PF01186">
    <property type="entry name" value="Lysyl_oxidase"/>
    <property type="match status" value="1"/>
</dbReference>
<keyword evidence="2" id="KW-0732">Signal</keyword>
<proteinExistence type="predicted"/>
<evidence type="ECO:0000313" key="3">
    <source>
        <dbReference type="EMBL" id="GIJ28739.1"/>
    </source>
</evidence>
<feature type="region of interest" description="Disordered" evidence="1">
    <location>
        <begin position="237"/>
        <end position="296"/>
    </location>
</feature>
<dbReference type="InterPro" id="IPR013783">
    <property type="entry name" value="Ig-like_fold"/>
</dbReference>
<reference evidence="3 4" key="1">
    <citation type="submission" date="2021-01" db="EMBL/GenBank/DDBJ databases">
        <title>Whole genome shotgun sequence of Verrucosispora qiuiae NBRC 106684.</title>
        <authorList>
            <person name="Komaki H."/>
            <person name="Tamura T."/>
        </authorList>
    </citation>
    <scope>NUCLEOTIDE SEQUENCE [LARGE SCALE GENOMIC DNA]</scope>
    <source>
        <strain evidence="3 4">NBRC 106684</strain>
    </source>
</reference>
<gene>
    <name evidence="3" type="ORF">Vqi01_39010</name>
</gene>
<dbReference type="Proteomes" id="UP000653076">
    <property type="component" value="Unassembled WGS sequence"/>
</dbReference>
<dbReference type="Gene3D" id="2.60.40.10">
    <property type="entry name" value="Immunoglobulins"/>
    <property type="match status" value="1"/>
</dbReference>
<name>A0ABQ4JH05_9ACTN</name>
<dbReference type="EMBL" id="BOPC01000053">
    <property type="protein sequence ID" value="GIJ28739.1"/>
    <property type="molecule type" value="Genomic_DNA"/>
</dbReference>
<feature type="signal peptide" evidence="2">
    <location>
        <begin position="1"/>
        <end position="31"/>
    </location>
</feature>
<organism evidence="3 4">
    <name type="scientific">Micromonospora qiuiae</name>
    <dbReference type="NCBI Taxonomy" id="502268"/>
    <lineage>
        <taxon>Bacteria</taxon>
        <taxon>Bacillati</taxon>
        <taxon>Actinomycetota</taxon>
        <taxon>Actinomycetes</taxon>
        <taxon>Micromonosporales</taxon>
        <taxon>Micromonosporaceae</taxon>
        <taxon>Micromonospora</taxon>
    </lineage>
</organism>
<evidence type="ECO:0000256" key="1">
    <source>
        <dbReference type="SAM" id="MobiDB-lite"/>
    </source>
</evidence>
<dbReference type="InterPro" id="IPR001695">
    <property type="entry name" value="Lysyl_oxidase"/>
</dbReference>
<evidence type="ECO:0008006" key="5">
    <source>
        <dbReference type="Google" id="ProtNLM"/>
    </source>
</evidence>
<keyword evidence="4" id="KW-1185">Reference proteome</keyword>
<evidence type="ECO:0000256" key="2">
    <source>
        <dbReference type="SAM" id="SignalP"/>
    </source>
</evidence>
<evidence type="ECO:0000313" key="4">
    <source>
        <dbReference type="Proteomes" id="UP000653076"/>
    </source>
</evidence>
<comment type="caution">
    <text evidence="3">The sequence shown here is derived from an EMBL/GenBank/DDBJ whole genome shotgun (WGS) entry which is preliminary data.</text>
</comment>
<dbReference type="RefSeq" id="WP_239098503.1">
    <property type="nucleotide sequence ID" value="NZ_BOPC01000053.1"/>
</dbReference>
<sequence>MDVGHRQLRRLPAVAVLTVGALMLGTGAGTAAPAPAPEAQARFIAATTSVTVDRWEGEQVYLDLGTHLVAGKDPLEFRVKRSAYSKPIDAFQVVRAAGGKQRAVLLPADLVKDFTGFSEFTHLKLTDAAGRTVVERNETFCPNDWDSTRTRVDAPDSTPYPTDCAWNPFTLGGVWGIQAGWSVATSKWWSGPVDVADGSYTATVSINPPYRKLLNIPDSAATLTLAVTVRTVDDGWGRADAEQRPSDSKQRVLGAPGDDEHTVHGPAVSDSAPGLKPGARPTARTKAAPQGPRPDLRALPAWQIGVEQDAETGSDQVTFNATVWNAGTSPLVVDGFRRSGSGSDLMDAYQYFYDANGVQVGYAQSGTMEWDARPGHNHWHFTDFAEYRLLNANKTVAVRSGKEAFCLANTDAVDLTLPNAKWRPTNTDLGTSCGRQTSVAVRQVLDIGSGDTYAQYLPGQSFDITDLPNGTYYIEVAANPAKRLQESNLNNNNSYRQIILGGAPGARTVTVPPHEGIEG</sequence>